<proteinExistence type="predicted"/>
<dbReference type="SUPFAM" id="SSF49695">
    <property type="entry name" value="gamma-Crystallin-like"/>
    <property type="match status" value="1"/>
</dbReference>
<accession>A0A1T3NN74</accession>
<dbReference type="AlphaFoldDB" id="A0A1T3NN74"/>
<evidence type="ECO:0008006" key="4">
    <source>
        <dbReference type="Google" id="ProtNLM"/>
    </source>
</evidence>
<organism evidence="2 3">
    <name type="scientific">Embleya scabrispora</name>
    <dbReference type="NCBI Taxonomy" id="159449"/>
    <lineage>
        <taxon>Bacteria</taxon>
        <taxon>Bacillati</taxon>
        <taxon>Actinomycetota</taxon>
        <taxon>Actinomycetes</taxon>
        <taxon>Kitasatosporales</taxon>
        <taxon>Streptomycetaceae</taxon>
        <taxon>Embleya</taxon>
    </lineage>
</organism>
<protein>
    <recommendedName>
        <fullName evidence="4">Peptidase inhibitor family I36</fullName>
    </recommendedName>
</protein>
<evidence type="ECO:0000313" key="3">
    <source>
        <dbReference type="Proteomes" id="UP000190037"/>
    </source>
</evidence>
<dbReference type="InterPro" id="IPR015791">
    <property type="entry name" value="Antimic/Inh_G_crystallin-like"/>
</dbReference>
<dbReference type="Proteomes" id="UP000190037">
    <property type="component" value="Unassembled WGS sequence"/>
</dbReference>
<dbReference type="Pfam" id="PF03995">
    <property type="entry name" value="Inhibitor_I36"/>
    <property type="match status" value="1"/>
</dbReference>
<dbReference type="InterPro" id="IPR011024">
    <property type="entry name" value="G_crystallin-like"/>
</dbReference>
<comment type="caution">
    <text evidence="2">The sequence shown here is derived from an EMBL/GenBank/DDBJ whole genome shotgun (WGS) entry which is preliminary data.</text>
</comment>
<sequence>MGFHAPLSIGKCGLRRSRANQPHGPLGDGAGSTAQVRTQPGLSQVERTTRNEDTSMFRSLATVASGVVAGTLMGALVFAPTARADAAAPDTSCPTGNLCVYSGESLTGTRTVVSARAIEERGDAGYTIREPVLSIANRTGFDVLHGVSRSVVCIRFPCYQYTVDGRVEAGRDLASADTAGRPLVVGKDFGR</sequence>
<keyword evidence="3" id="KW-1185">Reference proteome</keyword>
<name>A0A1T3NN74_9ACTN</name>
<gene>
    <name evidence="2" type="ORF">B4N89_39565</name>
</gene>
<feature type="compositionally biased region" description="Polar residues" evidence="1">
    <location>
        <begin position="32"/>
        <end position="46"/>
    </location>
</feature>
<evidence type="ECO:0000313" key="2">
    <source>
        <dbReference type="EMBL" id="OPC78274.1"/>
    </source>
</evidence>
<dbReference type="Gene3D" id="2.60.20.30">
    <property type="match status" value="1"/>
</dbReference>
<evidence type="ECO:0000256" key="1">
    <source>
        <dbReference type="SAM" id="MobiDB-lite"/>
    </source>
</evidence>
<reference evidence="2 3" key="1">
    <citation type="submission" date="2017-03" db="EMBL/GenBank/DDBJ databases">
        <title>Draft genome sequence of Streptomyces scabrisporus NF3, endophyte isolated from Amphipterygium adstringens.</title>
        <authorList>
            <person name="Vazquez M."/>
            <person name="Ceapa C.D."/>
            <person name="Rodriguez Luna D."/>
            <person name="Sanchez Esquivel S."/>
        </authorList>
    </citation>
    <scope>NUCLEOTIDE SEQUENCE [LARGE SCALE GENOMIC DNA]</scope>
    <source>
        <strain evidence="2 3">NF3</strain>
    </source>
</reference>
<dbReference type="EMBL" id="MWQN01000003">
    <property type="protein sequence ID" value="OPC78274.1"/>
    <property type="molecule type" value="Genomic_DNA"/>
</dbReference>
<feature type="region of interest" description="Disordered" evidence="1">
    <location>
        <begin position="15"/>
        <end position="51"/>
    </location>
</feature>